<evidence type="ECO:0000256" key="1">
    <source>
        <dbReference type="ARBA" id="ARBA00013260"/>
    </source>
</evidence>
<evidence type="ECO:0000256" key="3">
    <source>
        <dbReference type="ARBA" id="ARBA00022801"/>
    </source>
</evidence>
<feature type="binding site" evidence="7">
    <location>
        <position position="85"/>
    </location>
    <ligand>
        <name>tRNA</name>
        <dbReference type="ChEBI" id="CHEBI:17843"/>
    </ligand>
</feature>
<gene>
    <name evidence="7" type="primary">pth</name>
    <name evidence="10" type="ORF">Dthio_PD0204</name>
</gene>
<feature type="binding site" evidence="7">
    <location>
        <position position="133"/>
    </location>
    <ligand>
        <name>tRNA</name>
        <dbReference type="ChEBI" id="CHEBI:17843"/>
    </ligand>
</feature>
<dbReference type="Proteomes" id="UP000005496">
    <property type="component" value="Unassembled WGS sequence"/>
</dbReference>
<feature type="active site" description="Proton acceptor" evidence="7">
    <location>
        <position position="32"/>
    </location>
</feature>
<feature type="site" description="Discriminates between blocked and unblocked aminoacyl-tRNA" evidence="7">
    <location>
        <position position="22"/>
    </location>
</feature>
<keyword evidence="7" id="KW-0963">Cytoplasm</keyword>
<comment type="function">
    <text evidence="7">Hydrolyzes ribosome-free peptidyl-tRNAs (with 1 or more amino acids incorporated), which drop off the ribosome during protein synthesis, or as a result of ribosome stalling.</text>
</comment>
<dbReference type="PANTHER" id="PTHR17224:SF1">
    <property type="entry name" value="PEPTIDYL-TRNA HYDROLASE"/>
    <property type="match status" value="1"/>
</dbReference>
<dbReference type="OrthoDB" id="9800507at2"/>
<dbReference type="GO" id="GO:0072344">
    <property type="term" value="P:rescue of stalled ribosome"/>
    <property type="evidence" value="ECO:0007669"/>
    <property type="project" value="UniProtKB-UniRule"/>
</dbReference>
<dbReference type="GO" id="GO:0006515">
    <property type="term" value="P:protein quality control for misfolded or incompletely synthesized proteins"/>
    <property type="evidence" value="ECO:0007669"/>
    <property type="project" value="UniProtKB-UniRule"/>
</dbReference>
<dbReference type="EMBL" id="ACJN02000004">
    <property type="protein sequence ID" value="EFI32890.1"/>
    <property type="molecule type" value="Genomic_DNA"/>
</dbReference>
<dbReference type="GO" id="GO:0000049">
    <property type="term" value="F:tRNA binding"/>
    <property type="evidence" value="ECO:0007669"/>
    <property type="project" value="UniProtKB-UniRule"/>
</dbReference>
<evidence type="ECO:0000256" key="2">
    <source>
        <dbReference type="ARBA" id="ARBA00022555"/>
    </source>
</evidence>
<evidence type="ECO:0000256" key="6">
    <source>
        <dbReference type="ARBA" id="ARBA00050038"/>
    </source>
</evidence>
<keyword evidence="11" id="KW-1185">Reference proteome</keyword>
<sequence>MPNLNNPAGRITGPRLIAGLGNPGNRYRNTRHNMGFLVLDHAMDSARWEPGEHVRCLDEKNEFTLWEWTMPEDPAARYLLKPMTYMNRSGKAVARVADRLNILAESILVVHDEVDLPLGRVKLKFGGGLAGHNGLRSIADHLGSRDFARLRIGVGRPEDQISLSEYVLQKFTPEEQNDLKDSLDRSVAALRLLFTHGKQPALQHINSPGGDQAHNI</sequence>
<dbReference type="FunFam" id="3.40.50.1470:FF:000001">
    <property type="entry name" value="Peptidyl-tRNA hydrolase"/>
    <property type="match status" value="1"/>
</dbReference>
<evidence type="ECO:0000256" key="7">
    <source>
        <dbReference type="HAMAP-Rule" id="MF_00083"/>
    </source>
</evidence>
<dbReference type="GO" id="GO:0004045">
    <property type="term" value="F:peptidyl-tRNA hydrolase activity"/>
    <property type="evidence" value="ECO:0007669"/>
    <property type="project" value="UniProtKB-UniRule"/>
</dbReference>
<evidence type="ECO:0000313" key="11">
    <source>
        <dbReference type="Proteomes" id="UP000005496"/>
    </source>
</evidence>
<comment type="similarity">
    <text evidence="5 7 9">Belongs to the PTH family.</text>
</comment>
<comment type="catalytic activity">
    <reaction evidence="7 8">
        <text>an N-acyl-L-alpha-aminoacyl-tRNA + H2O = an N-acyl-L-amino acid + a tRNA + H(+)</text>
        <dbReference type="Rhea" id="RHEA:54448"/>
        <dbReference type="Rhea" id="RHEA-COMP:10123"/>
        <dbReference type="Rhea" id="RHEA-COMP:13883"/>
        <dbReference type="ChEBI" id="CHEBI:15377"/>
        <dbReference type="ChEBI" id="CHEBI:15378"/>
        <dbReference type="ChEBI" id="CHEBI:59874"/>
        <dbReference type="ChEBI" id="CHEBI:78442"/>
        <dbReference type="ChEBI" id="CHEBI:138191"/>
        <dbReference type="EC" id="3.1.1.29"/>
    </reaction>
</comment>
<dbReference type="RefSeq" id="WP_008871583.1">
    <property type="nucleotide sequence ID" value="NZ_ACJN02000004.1"/>
</dbReference>
<dbReference type="InterPro" id="IPR001328">
    <property type="entry name" value="Pept_tRNA_hydro"/>
</dbReference>
<dbReference type="NCBIfam" id="TIGR00447">
    <property type="entry name" value="pth"/>
    <property type="match status" value="1"/>
</dbReference>
<feature type="binding site" evidence="7">
    <location>
        <position position="27"/>
    </location>
    <ligand>
        <name>tRNA</name>
        <dbReference type="ChEBI" id="CHEBI:17843"/>
    </ligand>
</feature>
<organism evidence="10 11">
    <name type="scientific">Desulfonatronospira thiodismutans ASO3-1</name>
    <dbReference type="NCBI Taxonomy" id="555779"/>
    <lineage>
        <taxon>Bacteria</taxon>
        <taxon>Pseudomonadati</taxon>
        <taxon>Thermodesulfobacteriota</taxon>
        <taxon>Desulfovibrionia</taxon>
        <taxon>Desulfovibrionales</taxon>
        <taxon>Desulfonatronovibrionaceae</taxon>
        <taxon>Desulfonatronospira</taxon>
    </lineage>
</organism>
<comment type="subcellular location">
    <subcellularLocation>
        <location evidence="7">Cytoplasm</location>
    </subcellularLocation>
</comment>
<dbReference type="eggNOG" id="COG0193">
    <property type="taxonomic scope" value="Bacteria"/>
</dbReference>
<proteinExistence type="inferred from homology"/>
<feature type="site" description="Stabilizes the basic form of H active site to accept a proton" evidence="7">
    <location>
        <position position="112"/>
    </location>
</feature>
<dbReference type="GO" id="GO:0005737">
    <property type="term" value="C:cytoplasm"/>
    <property type="evidence" value="ECO:0007669"/>
    <property type="project" value="UniProtKB-SubCell"/>
</dbReference>
<dbReference type="CDD" id="cd00462">
    <property type="entry name" value="PTH"/>
    <property type="match status" value="1"/>
</dbReference>
<dbReference type="SUPFAM" id="SSF53178">
    <property type="entry name" value="Peptidyl-tRNA hydrolase-like"/>
    <property type="match status" value="1"/>
</dbReference>
<dbReference type="HAMAP" id="MF_00083">
    <property type="entry name" value="Pept_tRNA_hydro_bact"/>
    <property type="match status" value="1"/>
</dbReference>
<dbReference type="PANTHER" id="PTHR17224">
    <property type="entry name" value="PEPTIDYL-TRNA HYDROLASE"/>
    <property type="match status" value="1"/>
</dbReference>
<reference evidence="10" key="1">
    <citation type="submission" date="2010-05" db="EMBL/GenBank/DDBJ databases">
        <title>The draft genome of Desulfonatronospira thiodismutans ASO3-1.</title>
        <authorList>
            <consortium name="US DOE Joint Genome Institute (JGI-PGF)"/>
            <person name="Lucas S."/>
            <person name="Copeland A."/>
            <person name="Lapidus A."/>
            <person name="Cheng J.-F."/>
            <person name="Bruce D."/>
            <person name="Goodwin L."/>
            <person name="Pitluck S."/>
            <person name="Chertkov O."/>
            <person name="Brettin T."/>
            <person name="Detter J.C."/>
            <person name="Han C."/>
            <person name="Land M.L."/>
            <person name="Hauser L."/>
            <person name="Kyrpides N."/>
            <person name="Mikhailova N."/>
            <person name="Muyzer G."/>
            <person name="Woyke T."/>
        </authorList>
    </citation>
    <scope>NUCLEOTIDE SEQUENCE [LARGE SCALE GENOMIC DNA]</scope>
    <source>
        <strain evidence="10">ASO3-1</strain>
    </source>
</reference>
<dbReference type="PROSITE" id="PS01195">
    <property type="entry name" value="PEPT_TRNA_HYDROL_1"/>
    <property type="match status" value="1"/>
</dbReference>
<keyword evidence="2 7" id="KW-0820">tRNA-binding</keyword>
<evidence type="ECO:0000313" key="10">
    <source>
        <dbReference type="EMBL" id="EFI32890.1"/>
    </source>
</evidence>
<dbReference type="AlphaFoldDB" id="D6SUB0"/>
<dbReference type="InterPro" id="IPR036416">
    <property type="entry name" value="Pept_tRNA_hydro_sf"/>
</dbReference>
<accession>D6SUB0</accession>
<evidence type="ECO:0000256" key="9">
    <source>
        <dbReference type="RuleBase" id="RU004320"/>
    </source>
</evidence>
<keyword evidence="3 7" id="KW-0378">Hydrolase</keyword>
<comment type="caution">
    <text evidence="10">The sequence shown here is derived from an EMBL/GenBank/DDBJ whole genome shotgun (WGS) entry which is preliminary data.</text>
</comment>
<evidence type="ECO:0000256" key="8">
    <source>
        <dbReference type="RuleBase" id="RU000673"/>
    </source>
</evidence>
<name>D6SUB0_9BACT</name>
<dbReference type="Pfam" id="PF01195">
    <property type="entry name" value="Pept_tRNA_hydro"/>
    <property type="match status" value="1"/>
</dbReference>
<comment type="function">
    <text evidence="7">Catalyzes the release of premature peptidyl moieties from peptidyl-tRNA molecules trapped in stalled 50S ribosomal subunits, and thus maintains levels of free tRNAs and 50S ribosomes.</text>
</comment>
<keyword evidence="4 7" id="KW-0694">RNA-binding</keyword>
<dbReference type="InterPro" id="IPR018171">
    <property type="entry name" value="Pept_tRNA_hydro_CS"/>
</dbReference>
<protein>
    <recommendedName>
        <fullName evidence="6 7">Peptidyl-tRNA hydrolase</fullName>
        <shortName evidence="7">Pth</shortName>
        <ecNumber evidence="1 7">3.1.1.29</ecNumber>
    </recommendedName>
</protein>
<evidence type="ECO:0000256" key="5">
    <source>
        <dbReference type="ARBA" id="ARBA00038063"/>
    </source>
</evidence>
<dbReference type="PROSITE" id="PS01196">
    <property type="entry name" value="PEPT_TRNA_HYDROL_2"/>
    <property type="match status" value="1"/>
</dbReference>
<dbReference type="EC" id="3.1.1.29" evidence="1 7"/>
<dbReference type="Gene3D" id="3.40.50.1470">
    <property type="entry name" value="Peptidyl-tRNA hydrolase"/>
    <property type="match status" value="1"/>
</dbReference>
<comment type="subunit">
    <text evidence="7">Monomer.</text>
</comment>
<feature type="binding site" evidence="7">
    <location>
        <position position="87"/>
    </location>
    <ligand>
        <name>tRNA</name>
        <dbReference type="ChEBI" id="CHEBI:17843"/>
    </ligand>
</feature>
<evidence type="ECO:0000256" key="4">
    <source>
        <dbReference type="ARBA" id="ARBA00022884"/>
    </source>
</evidence>